<dbReference type="InterPro" id="IPR013783">
    <property type="entry name" value="Ig-like_fold"/>
</dbReference>
<dbReference type="EMBL" id="JACJVO010000001">
    <property type="protein sequence ID" value="MBB6729304.1"/>
    <property type="molecule type" value="Genomic_DNA"/>
</dbReference>
<dbReference type="Pfam" id="PF25788">
    <property type="entry name" value="Ig_Rha78A_N"/>
    <property type="match status" value="1"/>
</dbReference>
<dbReference type="InterPro" id="IPR035986">
    <property type="entry name" value="PKD_dom_sf"/>
</dbReference>
<feature type="domain" description="PKD/Chitinase" evidence="1">
    <location>
        <begin position="1828"/>
        <end position="1922"/>
    </location>
</feature>
<sequence>MNAGSIPSYKGKSYFSSDPVYRYYFVAMFSYSTSQKDNGSWTNGAPGSSGIDLSTMNVSFPYNFNYDKRVKSVSVTPFNQSFLSGKSSEDQSHWTDVFNDSRPESWRYYRDMVSHSYNSSLQGLSGIGTKNVSFTLKLGAGSKMDATLPEVVIAPGGNKTETHYFPMLLTIDVEPTLEVHYFTKDGQSLDSVFGSSEKTMSIGSTYTVTPPTNPKYTYVGYKQGSTPPSGGAIQSGTYSFNYDGSYDTRYVNLYYDTTGSGTINVRHMVRTGDSGSYTQAGTSTIPVASVPNTQTVSPTPTYGNVKGSSLSYSGYSDTVSSSLSQSVSLTASKKAAYVTFFYQKDSSGIEADFDVVPSTIKYGDSFKYEPKNVQVGSCKYNYTKFRTQKGSVKVDSDRTLGIFYGLNFSKPSEYPSVVSGPGTYDVMMLINSSCGDTWVGPKTLTVTSDDTDQPPPTPSVNNPPYATVAFFDHATQKQTGYVEVGRFVDLKITSMTDPDGDPVSVQSWDMSDWINDGPPGGTATEYKELSAQTPGIHTVTVTVADDKGKTYTAKTQLTIVKSDPIAVISGPGRVKEGRTLNPLLKSESYSPLGYTITEEHWTNKQDSYPNVGEETVTLWVKDDHGNSSTTATKTIDVIPDEPPVISLDVPQEETRLGTVLVRANAFSPDSDKIASIQIQMKYDANNNGFDDDSWQTVQTGLANTYSFKSSKVGKYLFRATATEDYGKVGTTDNQAEATRTVNVLNLAPAIDVVTSSDQTGAPDRNMISLNNLYQNGTLTSLDTGSTGDKKSWVLNNEGLTSKANKNNFNVFQQDMGWWGFYKGAVTGNGNTRTNETLFASIQNTPSAQENTQLNTSVRLQAVTDESRTYIFDMENGTITAFNDITKRIDWTIPRQNLSGELITRVGSAVVGDILYLAIQSSIGGLNMTNYLESINKNTGLIIKGPTQVLAENGLNVEPLFDRTGVIINGWDVPARRYDYNFNQLFTYPSDETSTYPSQGLLALDNGVDWIDFFHYYAETQTHAGGYEKSLNRPDGTMIKSFRYTQQQYGTSSEIIGNDSDNNIYLVDLFYKKFLKINSETGQTLKTFDVNYDFNRQFATIIGLDAANHFVYQPSMNCKYSNGSCVYPTYVNYEYRLVGMNTETGQTVYDFNVSDPNEKLNGRMMGLFNGSDGLTTFYGLYSDLTTHEVYLRLVIYDSINKNVVHNYFTDLGIKGNDSGSNPAPFGSIFYFAPTGDQSYILNVYVTGSGGQGNGYHVIQISATGGLTYPKQYEVGPNPKTFWMGDQLGSDVSFYGDVKAAKSANDAFGYVYRAQDAKNYYSVEFENGKLEVKKTVNGTATIVNSKAYNVVAGQTYTVQIAPEVGGFSVYVNKLKQFTISENSWNAGRFGILDRGHGGVTFNNLYTQASGATVGSISGVVLVNDTLDYQVKFDDPEKDPRITAGEKWTYTHNPNVFLNAQGTWSGKAQTAPVTTFSLPGEYTFVFKTKDDPNPSYLYPSTVFADYRQDSNEVTGKIRVHRKPIADFSVTADNTGKLTYTDRSYDPDRYNPSTGQYSTENTGINYASNHGVMDHRFRYWSADADVITEGKPDYLQNGTYHIEEAVVDEYGAWSDWAEATVTVKGVTRVPPNPGFTAVPSRALRGQTVTFDSYASDPVDGDRTNLAHAWYIRNVTTGGSESLQSNSRTTWDKVFSSLGIFNVRQVITNSAGLSAEANQTVEIYNRQPSVVITTPASDSEDNPTIFGSTRPQFAWTYTDPDSDGQTQFQLQIYKSNGSLVLDSGTQTGSAKNWAPPTDLPLGTVMYVTARVFDGYDWSNWSTVKYFRINRPPTGDFSWSPTLLYEGDTVTFKTAVSDPDNDTLDVTYLIESPEGEKMTYSYTWNSPYPTTGPSFVAITPGVWTATLTVSDRIAPAVTTSHTFRVWPLTISGQVRHTDAWEANRIRYNEKHPDDQRPADWFWAGEAFVLEALVTDTGESATKPIEVTADAGGGLRKALAAANVPLSLWNGTLGSQDAGRDLSELPEGAYTFNFRVVYSNGVVKTAQATIQIKGTVDEYIQVHRVQ</sequence>
<organism evidence="2 3">
    <name type="scientific">Cohnella zeiphila</name>
    <dbReference type="NCBI Taxonomy" id="2761120"/>
    <lineage>
        <taxon>Bacteria</taxon>
        <taxon>Bacillati</taxon>
        <taxon>Bacillota</taxon>
        <taxon>Bacilli</taxon>
        <taxon>Bacillales</taxon>
        <taxon>Paenibacillaceae</taxon>
        <taxon>Cohnella</taxon>
    </lineage>
</organism>
<comment type="caution">
    <text evidence="2">The sequence shown here is derived from an EMBL/GenBank/DDBJ whole genome shotgun (WGS) entry which is preliminary data.</text>
</comment>
<feature type="domain" description="PKD/Chitinase" evidence="1">
    <location>
        <begin position="1628"/>
        <end position="1721"/>
    </location>
</feature>
<keyword evidence="3" id="KW-1185">Reference proteome</keyword>
<dbReference type="RefSeq" id="WP_185126980.1">
    <property type="nucleotide sequence ID" value="NZ_JACJVO010000001.1"/>
</dbReference>
<reference evidence="2 3" key="1">
    <citation type="submission" date="2020-08" db="EMBL/GenBank/DDBJ databases">
        <title>Cohnella phylogeny.</title>
        <authorList>
            <person name="Dunlap C."/>
        </authorList>
    </citation>
    <scope>NUCLEOTIDE SEQUENCE [LARGE SCALE GENOMIC DNA]</scope>
    <source>
        <strain evidence="2 3">CBP 2801</strain>
    </source>
</reference>
<feature type="domain" description="PKD/Chitinase" evidence="1">
    <location>
        <begin position="1521"/>
        <end position="1622"/>
    </location>
</feature>
<feature type="domain" description="PKD/Chitinase" evidence="1">
    <location>
        <begin position="475"/>
        <end position="640"/>
    </location>
</feature>
<dbReference type="Proteomes" id="UP000564644">
    <property type="component" value="Unassembled WGS sequence"/>
</dbReference>
<evidence type="ECO:0000313" key="2">
    <source>
        <dbReference type="EMBL" id="MBB6729304.1"/>
    </source>
</evidence>
<name>A0A7X0SG21_9BACL</name>
<dbReference type="Gene3D" id="2.60.40.10">
    <property type="entry name" value="Immunoglobulins"/>
    <property type="match status" value="4"/>
</dbReference>
<gene>
    <name evidence="2" type="ORF">H7C18_00140</name>
</gene>
<dbReference type="SUPFAM" id="SSF49299">
    <property type="entry name" value="PKD domain"/>
    <property type="match status" value="1"/>
</dbReference>
<evidence type="ECO:0000259" key="1">
    <source>
        <dbReference type="SMART" id="SM00089"/>
    </source>
</evidence>
<proteinExistence type="predicted"/>
<evidence type="ECO:0000313" key="3">
    <source>
        <dbReference type="Proteomes" id="UP000564644"/>
    </source>
</evidence>
<dbReference type="Gene3D" id="2.60.120.560">
    <property type="entry name" value="Exo-inulinase, domain 1"/>
    <property type="match status" value="1"/>
</dbReference>
<dbReference type="InterPro" id="IPR022409">
    <property type="entry name" value="PKD/Chitinase_dom"/>
</dbReference>
<protein>
    <recommendedName>
        <fullName evidence="1">PKD/Chitinase domain-containing protein</fullName>
    </recommendedName>
</protein>
<dbReference type="SMART" id="SM00089">
    <property type="entry name" value="PKD"/>
    <property type="match status" value="4"/>
</dbReference>
<accession>A0A7X0SG21</accession>